<dbReference type="InterPro" id="IPR018062">
    <property type="entry name" value="HTH_AraC-typ_CS"/>
</dbReference>
<dbReference type="PROSITE" id="PS01124">
    <property type="entry name" value="HTH_ARAC_FAMILY_2"/>
    <property type="match status" value="1"/>
</dbReference>
<dbReference type="RefSeq" id="WP_184335638.1">
    <property type="nucleotide sequence ID" value="NZ_JACHHZ010000007.1"/>
</dbReference>
<evidence type="ECO:0000256" key="2">
    <source>
        <dbReference type="ARBA" id="ARBA00023125"/>
    </source>
</evidence>
<keyword evidence="1" id="KW-0805">Transcription regulation</keyword>
<dbReference type="PANTHER" id="PTHR46796:SF7">
    <property type="entry name" value="ARAC FAMILY TRANSCRIPTIONAL REGULATOR"/>
    <property type="match status" value="1"/>
</dbReference>
<dbReference type="InterPro" id="IPR009057">
    <property type="entry name" value="Homeodomain-like_sf"/>
</dbReference>
<evidence type="ECO:0000313" key="6">
    <source>
        <dbReference type="EMBL" id="MBB6096245.1"/>
    </source>
</evidence>
<dbReference type="SUPFAM" id="SSF51182">
    <property type="entry name" value="RmlC-like cupins"/>
    <property type="match status" value="1"/>
</dbReference>
<dbReference type="Gene3D" id="1.10.10.60">
    <property type="entry name" value="Homeodomain-like"/>
    <property type="match status" value="2"/>
</dbReference>
<dbReference type="PANTHER" id="PTHR46796">
    <property type="entry name" value="HTH-TYPE TRANSCRIPTIONAL ACTIVATOR RHAS-RELATED"/>
    <property type="match status" value="1"/>
</dbReference>
<keyword evidence="7" id="KW-1185">Reference proteome</keyword>
<evidence type="ECO:0000259" key="5">
    <source>
        <dbReference type="PROSITE" id="PS01124"/>
    </source>
</evidence>
<gene>
    <name evidence="6" type="ORF">HNQ60_005167</name>
</gene>
<keyword evidence="2 6" id="KW-0238">DNA-binding</keyword>
<dbReference type="GO" id="GO:0003700">
    <property type="term" value="F:DNA-binding transcription factor activity"/>
    <property type="evidence" value="ECO:0007669"/>
    <property type="project" value="InterPro"/>
</dbReference>
<evidence type="ECO:0000256" key="1">
    <source>
        <dbReference type="ARBA" id="ARBA00023015"/>
    </source>
</evidence>
<dbReference type="PROSITE" id="PS00041">
    <property type="entry name" value="HTH_ARAC_FAMILY_1"/>
    <property type="match status" value="1"/>
</dbReference>
<reference evidence="6 7" key="1">
    <citation type="submission" date="2020-08" db="EMBL/GenBank/DDBJ databases">
        <title>Genomic Encyclopedia of Type Strains, Phase IV (KMG-IV): sequencing the most valuable type-strain genomes for metagenomic binning, comparative biology and taxonomic classification.</title>
        <authorList>
            <person name="Goeker M."/>
        </authorList>
    </citation>
    <scope>NUCLEOTIDE SEQUENCE [LARGE SCALE GENOMIC DNA]</scope>
    <source>
        <strain evidence="6 7">DSM 26723</strain>
    </source>
</reference>
<dbReference type="InterPro" id="IPR032783">
    <property type="entry name" value="AraC_lig"/>
</dbReference>
<accession>A0A841HWT6</accession>
<sequence>MLDAFSDVLRVIRLAGGVFLEAELTAPWCIEGRISADHCKPFSVAPRHVIASHFVAAGRMQLRVEGGEPIELRAGELVLLPHNHAHAFGSDLNIEPLPAHKTMQLQAGGIARLRHGGGGEATQLLCGFLGSEVAFSPLLSALPAVLKLDVRATASGAWIESSFRFAASEIAAGRMGSATVIAKLSELLFVEAVSQYVASLPAERSGWLAGLRDQQIGRALALLHARPAEAWTAESLALEVGLSRSVFADRFTSLVGQPPMHYLAVWRMHVAEDKLRAGRSSVAQVALSVGYESEAAFSRAFKRHFGTSPGGWRRRSEEEPVQPGTPAI</sequence>
<dbReference type="Pfam" id="PF12852">
    <property type="entry name" value="Cupin_6"/>
    <property type="match status" value="1"/>
</dbReference>
<evidence type="ECO:0000256" key="4">
    <source>
        <dbReference type="SAM" id="MobiDB-lite"/>
    </source>
</evidence>
<feature type="domain" description="HTH araC/xylS-type" evidence="5">
    <location>
        <begin position="217"/>
        <end position="315"/>
    </location>
</feature>
<dbReference type="InterPro" id="IPR018060">
    <property type="entry name" value="HTH_AraC"/>
</dbReference>
<protein>
    <submittedName>
        <fullName evidence="6">AraC-like DNA-binding protein</fullName>
    </submittedName>
</protein>
<comment type="caution">
    <text evidence="6">The sequence shown here is derived from an EMBL/GenBank/DDBJ whole genome shotgun (WGS) entry which is preliminary data.</text>
</comment>
<dbReference type="EMBL" id="JACHHZ010000007">
    <property type="protein sequence ID" value="MBB6096245.1"/>
    <property type="molecule type" value="Genomic_DNA"/>
</dbReference>
<organism evidence="6 7">
    <name type="scientific">Povalibacter uvarum</name>
    <dbReference type="NCBI Taxonomy" id="732238"/>
    <lineage>
        <taxon>Bacteria</taxon>
        <taxon>Pseudomonadati</taxon>
        <taxon>Pseudomonadota</taxon>
        <taxon>Gammaproteobacteria</taxon>
        <taxon>Steroidobacterales</taxon>
        <taxon>Steroidobacteraceae</taxon>
        <taxon>Povalibacter</taxon>
    </lineage>
</organism>
<dbReference type="SUPFAM" id="SSF46689">
    <property type="entry name" value="Homeodomain-like"/>
    <property type="match status" value="2"/>
</dbReference>
<dbReference type="AlphaFoldDB" id="A0A841HWT6"/>
<dbReference type="GO" id="GO:0043565">
    <property type="term" value="F:sequence-specific DNA binding"/>
    <property type="evidence" value="ECO:0007669"/>
    <property type="project" value="InterPro"/>
</dbReference>
<evidence type="ECO:0000313" key="7">
    <source>
        <dbReference type="Proteomes" id="UP000588068"/>
    </source>
</evidence>
<dbReference type="PRINTS" id="PR00032">
    <property type="entry name" value="HTHARAC"/>
</dbReference>
<dbReference type="Proteomes" id="UP000588068">
    <property type="component" value="Unassembled WGS sequence"/>
</dbReference>
<feature type="region of interest" description="Disordered" evidence="4">
    <location>
        <begin position="308"/>
        <end position="328"/>
    </location>
</feature>
<dbReference type="SMART" id="SM00342">
    <property type="entry name" value="HTH_ARAC"/>
    <property type="match status" value="1"/>
</dbReference>
<dbReference type="InterPro" id="IPR020449">
    <property type="entry name" value="Tscrpt_reg_AraC-type_HTH"/>
</dbReference>
<dbReference type="InterPro" id="IPR011051">
    <property type="entry name" value="RmlC_Cupin_sf"/>
</dbReference>
<keyword evidence="3" id="KW-0804">Transcription</keyword>
<dbReference type="Pfam" id="PF12833">
    <property type="entry name" value="HTH_18"/>
    <property type="match status" value="1"/>
</dbReference>
<dbReference type="InterPro" id="IPR050204">
    <property type="entry name" value="AraC_XylS_family_regulators"/>
</dbReference>
<proteinExistence type="predicted"/>
<evidence type="ECO:0000256" key="3">
    <source>
        <dbReference type="ARBA" id="ARBA00023163"/>
    </source>
</evidence>
<name>A0A841HWT6_9GAMM</name>